<dbReference type="Proteomes" id="UP001323798">
    <property type="component" value="Chromosome"/>
</dbReference>
<keyword evidence="1" id="KW-1133">Transmembrane helix</keyword>
<accession>A0ABZ0SPY4</accession>
<evidence type="ECO:0000313" key="3">
    <source>
        <dbReference type="Proteomes" id="UP001323798"/>
    </source>
</evidence>
<proteinExistence type="predicted"/>
<evidence type="ECO:0000256" key="1">
    <source>
        <dbReference type="SAM" id="Phobius"/>
    </source>
</evidence>
<keyword evidence="1" id="KW-0812">Transmembrane</keyword>
<reference evidence="2 3" key="1">
    <citation type="submission" date="2023-11" db="EMBL/GenBank/DDBJ databases">
        <title>Genome sequence of Microbacterium rhizosphaerae KACC 19337.</title>
        <authorList>
            <person name="Choi H."/>
            <person name="Kim S."/>
            <person name="Kim Y."/>
            <person name="Kwon S.-W."/>
            <person name="Heo J."/>
        </authorList>
    </citation>
    <scope>NUCLEOTIDE SEQUENCE [LARGE SCALE GENOMIC DNA]</scope>
    <source>
        <strain evidence="2 3">KACC 19337</strain>
    </source>
</reference>
<feature type="transmembrane region" description="Helical" evidence="1">
    <location>
        <begin position="126"/>
        <end position="152"/>
    </location>
</feature>
<evidence type="ECO:0000313" key="2">
    <source>
        <dbReference type="EMBL" id="WPR90245.1"/>
    </source>
</evidence>
<keyword evidence="1" id="KW-0472">Membrane</keyword>
<keyword evidence="3" id="KW-1185">Reference proteome</keyword>
<name>A0ABZ0SPY4_9MICO</name>
<sequence>MASLRHRLNMLFLDPKPMHEPDTQMVQEARLRALERLRRFSKRAARRRARRLVAAGIGAFFFALFVAFLWLGLTSQGDAVAAGRAVDSAVQVMADITRAGAIALPGFVAALLTLAVVNGGNLASSFVITMAIWIGSASVTWASISIAGFWLAVWDEKTGPDASIIYATLALAGVCVALATAIAEVLPANDEWRRERMHERLKRNTKISGTFAPLLTRSVSSIRVVGPGSRSGRESSQLSGSWRL</sequence>
<dbReference type="RefSeq" id="WP_320942957.1">
    <property type="nucleotide sequence ID" value="NZ_BAABEU010000011.1"/>
</dbReference>
<feature type="transmembrane region" description="Helical" evidence="1">
    <location>
        <begin position="96"/>
        <end position="117"/>
    </location>
</feature>
<feature type="transmembrane region" description="Helical" evidence="1">
    <location>
        <begin position="52"/>
        <end position="73"/>
    </location>
</feature>
<dbReference type="EMBL" id="CP139368">
    <property type="protein sequence ID" value="WPR90245.1"/>
    <property type="molecule type" value="Genomic_DNA"/>
</dbReference>
<feature type="transmembrane region" description="Helical" evidence="1">
    <location>
        <begin position="164"/>
        <end position="186"/>
    </location>
</feature>
<protein>
    <submittedName>
        <fullName evidence="2">Uncharacterized protein</fullName>
    </submittedName>
</protein>
<organism evidence="2 3">
    <name type="scientific">Microbacterium rhizosphaerae</name>
    <dbReference type="NCBI Taxonomy" id="1678237"/>
    <lineage>
        <taxon>Bacteria</taxon>
        <taxon>Bacillati</taxon>
        <taxon>Actinomycetota</taxon>
        <taxon>Actinomycetes</taxon>
        <taxon>Micrococcales</taxon>
        <taxon>Microbacteriaceae</taxon>
        <taxon>Microbacterium</taxon>
    </lineage>
</organism>
<gene>
    <name evidence="2" type="ORF">SM116_02875</name>
</gene>